<dbReference type="PANTHER" id="PTHR43727">
    <property type="entry name" value="DIAMINOPIMELATE DECARBOXYLASE"/>
    <property type="match status" value="1"/>
</dbReference>
<name>A0ABY4FYV4_9MICO</name>
<dbReference type="SUPFAM" id="SSF50621">
    <property type="entry name" value="Alanine racemase C-terminal domain-like"/>
    <property type="match status" value="1"/>
</dbReference>
<gene>
    <name evidence="7" type="ORF">MUN76_05835</name>
</gene>
<keyword evidence="4" id="KW-0457">Lysine biosynthesis</keyword>
<dbReference type="InterPro" id="IPR029066">
    <property type="entry name" value="PLP-binding_barrel"/>
</dbReference>
<feature type="domain" description="Orn/DAP/Arg decarboxylase 2 N-terminal" evidence="6">
    <location>
        <begin position="52"/>
        <end position="320"/>
    </location>
</feature>
<comment type="cofactor">
    <cofactor evidence="1">
        <name>pyridoxal 5'-phosphate</name>
        <dbReference type="ChEBI" id="CHEBI:597326"/>
    </cofactor>
</comment>
<dbReference type="PRINTS" id="PR01179">
    <property type="entry name" value="ODADCRBXLASE"/>
</dbReference>
<dbReference type="PANTHER" id="PTHR43727:SF2">
    <property type="entry name" value="GROUP IV DECARBOXYLASE"/>
    <property type="match status" value="1"/>
</dbReference>
<evidence type="ECO:0000256" key="1">
    <source>
        <dbReference type="ARBA" id="ARBA00001933"/>
    </source>
</evidence>
<evidence type="ECO:0000256" key="4">
    <source>
        <dbReference type="ARBA" id="ARBA00023154"/>
    </source>
</evidence>
<dbReference type="InterPro" id="IPR000183">
    <property type="entry name" value="Orn/DAP/Arg_de-COase"/>
</dbReference>
<organism evidence="7 8">
    <name type="scientific">Leucobacter rhizosphaerae</name>
    <dbReference type="NCBI Taxonomy" id="2932245"/>
    <lineage>
        <taxon>Bacteria</taxon>
        <taxon>Bacillati</taxon>
        <taxon>Actinomycetota</taxon>
        <taxon>Actinomycetes</taxon>
        <taxon>Micrococcales</taxon>
        <taxon>Microbacteriaceae</taxon>
        <taxon>Leucobacter</taxon>
    </lineage>
</organism>
<dbReference type="Gene3D" id="3.20.20.10">
    <property type="entry name" value="Alanine racemase"/>
    <property type="match status" value="1"/>
</dbReference>
<evidence type="ECO:0000313" key="8">
    <source>
        <dbReference type="Proteomes" id="UP000831775"/>
    </source>
</evidence>
<evidence type="ECO:0000256" key="2">
    <source>
        <dbReference type="ARBA" id="ARBA00022793"/>
    </source>
</evidence>
<dbReference type="Pfam" id="PF02784">
    <property type="entry name" value="Orn_Arg_deC_N"/>
    <property type="match status" value="1"/>
</dbReference>
<dbReference type="Gene3D" id="2.40.37.10">
    <property type="entry name" value="Lyase, Ornithine Decarboxylase, Chain A, domain 1"/>
    <property type="match status" value="1"/>
</dbReference>
<dbReference type="RefSeq" id="WP_244687989.1">
    <property type="nucleotide sequence ID" value="NZ_CP095043.1"/>
</dbReference>
<dbReference type="EMBL" id="CP095043">
    <property type="protein sequence ID" value="UOQ61488.1"/>
    <property type="molecule type" value="Genomic_DNA"/>
</dbReference>
<evidence type="ECO:0000259" key="6">
    <source>
        <dbReference type="Pfam" id="PF02784"/>
    </source>
</evidence>
<sequence>MSVAEMVSNRIAADGLAVTAIENVKVTDLVAEYGTPLWVISSNQIRDNFSELAEAAQTLQPFEIAYSIKANNNRSVLETMRACGALVDCSSEWELKIALAAGVPGSAIILNGNGKSESYLQVAVDAGVRQINVDSLKEVQRLEDLAQQADREVDCVVRVKLSYRELLAVDPSYERTLRVAEAKFGSSIVNGDADRTIDAIAQSERLNFRGLSHHAGFAGYRANYTPDNQLLHVRECAREMAAYATVLRGRGTEVERLDVGGGLRSGRNVLLSTPGDGADVALHPLPTAEDYIKAIAAGITAGWAGDNRPLVQFETGGFQVANAVSLITTVQDVKETEHPTPRRFITVDSAMTMFTSRGSSRVGYPVAVAGDRADDRYESVPVEVVGPTCAYDSIAEDILLPRVEPGDLLMLMNQGAYAEVTSTQFNAFPRPAVVIVDGKHSHLVRRRETLEDIVSREVSAS</sequence>
<evidence type="ECO:0000313" key="7">
    <source>
        <dbReference type="EMBL" id="UOQ61488.1"/>
    </source>
</evidence>
<reference evidence="7 8" key="1">
    <citation type="submission" date="2022-04" db="EMBL/GenBank/DDBJ databases">
        <title>Leucobacter sp. isolated from rhizosphere of onion.</title>
        <authorList>
            <person name="Won M."/>
            <person name="Lee C.-M."/>
            <person name="Woen H.-Y."/>
            <person name="Kwon S.-W."/>
        </authorList>
    </citation>
    <scope>NUCLEOTIDE SEQUENCE [LARGE SCALE GENOMIC DNA]</scope>
    <source>
        <strain evidence="7 8">H25R-14</strain>
    </source>
</reference>
<protein>
    <recommendedName>
        <fullName evidence="6">Orn/DAP/Arg decarboxylase 2 N-terminal domain-containing protein</fullName>
    </recommendedName>
</protein>
<keyword evidence="8" id="KW-1185">Reference proteome</keyword>
<keyword evidence="2" id="KW-0210">Decarboxylase</keyword>
<keyword evidence="4" id="KW-0028">Amino-acid biosynthesis</keyword>
<proteinExistence type="predicted"/>
<dbReference type="PRINTS" id="PR01181">
    <property type="entry name" value="DAPDCRBXLASE"/>
</dbReference>
<dbReference type="Proteomes" id="UP000831775">
    <property type="component" value="Chromosome"/>
</dbReference>
<accession>A0ABY4FYV4</accession>
<keyword evidence="3" id="KW-0663">Pyridoxal phosphate</keyword>
<keyword evidence="5" id="KW-0456">Lyase</keyword>
<dbReference type="SUPFAM" id="SSF51419">
    <property type="entry name" value="PLP-binding barrel"/>
    <property type="match status" value="1"/>
</dbReference>
<evidence type="ECO:0000256" key="5">
    <source>
        <dbReference type="ARBA" id="ARBA00023239"/>
    </source>
</evidence>
<evidence type="ECO:0000256" key="3">
    <source>
        <dbReference type="ARBA" id="ARBA00022898"/>
    </source>
</evidence>
<dbReference type="InterPro" id="IPR022644">
    <property type="entry name" value="De-COase2_N"/>
</dbReference>
<dbReference type="InterPro" id="IPR002986">
    <property type="entry name" value="DAP_deCOOHase_LysA"/>
</dbReference>
<dbReference type="InterPro" id="IPR009006">
    <property type="entry name" value="Ala_racemase/Decarboxylase_C"/>
</dbReference>